<dbReference type="Pfam" id="PF05833">
    <property type="entry name" value="NFACT_N"/>
    <property type="match status" value="1"/>
</dbReference>
<dbReference type="PANTHER" id="PTHR15239:SF6">
    <property type="entry name" value="RIBOSOME QUALITY CONTROL COMPLEX SUBUNIT NEMF"/>
    <property type="match status" value="1"/>
</dbReference>
<keyword evidence="7" id="KW-1185">Reference proteome</keyword>
<dbReference type="Gene3D" id="2.30.310.10">
    <property type="entry name" value="ibrinogen binding protein from staphylococcus aureus domain"/>
    <property type="match status" value="1"/>
</dbReference>
<dbReference type="HAMAP" id="MF_00844_B">
    <property type="entry name" value="RqcH_B"/>
    <property type="match status" value="1"/>
</dbReference>
<comment type="subunit">
    <text evidence="5">Associates with stalled 50S ribosomal subunits. Binds to RqcP.</text>
</comment>
<dbReference type="Gene3D" id="3.40.970.40">
    <property type="entry name" value="fibrinogen binding protein from staphylococcus aureus domain like"/>
    <property type="match status" value="1"/>
</dbReference>
<evidence type="ECO:0000313" key="6">
    <source>
        <dbReference type="EMBL" id="AMB98533.1"/>
    </source>
</evidence>
<reference evidence="7" key="2">
    <citation type="submission" date="2016-01" db="EMBL/GenBank/DDBJ databases">
        <title>Six Aerococcus type strain genome sequencing and assembly using PacBio and Illumina Hiseq.</title>
        <authorList>
            <person name="Carkaci D."/>
            <person name="Dargis R."/>
            <person name="Nielsen X.C."/>
            <person name="Skovgaard O."/>
            <person name="Fuursted K."/>
            <person name="Christensen J.J."/>
        </authorList>
    </citation>
    <scope>NUCLEOTIDE SEQUENCE [LARGE SCALE GENOMIC DNA]</scope>
    <source>
        <strain evidence="7">CCUG42038B</strain>
    </source>
</reference>
<dbReference type="OrthoDB" id="9766163at2"/>
<dbReference type="InterPro" id="IPR008532">
    <property type="entry name" value="NFACT_RNA-bd"/>
</dbReference>
<organism evidence="6 7">
    <name type="scientific">Aerococcus urinaehominis</name>
    <dbReference type="NCBI Taxonomy" id="128944"/>
    <lineage>
        <taxon>Bacteria</taxon>
        <taxon>Bacillati</taxon>
        <taxon>Bacillota</taxon>
        <taxon>Bacilli</taxon>
        <taxon>Lactobacillales</taxon>
        <taxon>Aerococcaceae</taxon>
        <taxon>Aerococcus</taxon>
    </lineage>
</organism>
<evidence type="ECO:0000256" key="2">
    <source>
        <dbReference type="ARBA" id="ARBA00022730"/>
    </source>
</evidence>
<comment type="function">
    <text evidence="5">Key component of the ribosome quality control system (RQC), a ribosome-associated complex that mediates the extraction of incompletely synthesized nascent chains from stalled ribosomes and their subsequent degradation. RqcH recruits Ala-charged tRNA, and with RqcP directs the elongation of stalled nascent chains on 50S ribosomal subunits, leading to non-templated C-terminal alanine extensions (Ala tail). The Ala tail promotes nascent chain degradation. May add between 1 and at least 8 Ala residues. Binds to stalled 50S ribosomal subunits.</text>
</comment>
<keyword evidence="1 5" id="KW-0820">tRNA-binding</keyword>
<evidence type="ECO:0000256" key="3">
    <source>
        <dbReference type="ARBA" id="ARBA00022884"/>
    </source>
</evidence>
<keyword evidence="2 5" id="KW-0699">rRNA-binding</keyword>
<dbReference type="RefSeq" id="WP_067977192.1">
    <property type="nucleotide sequence ID" value="NZ_CP014163.1"/>
</dbReference>
<evidence type="ECO:0000256" key="4">
    <source>
        <dbReference type="ARBA" id="ARBA00022917"/>
    </source>
</evidence>
<dbReference type="InterPro" id="IPR043682">
    <property type="entry name" value="RqcH_bacterial"/>
</dbReference>
<dbReference type="GO" id="GO:0043023">
    <property type="term" value="F:ribosomal large subunit binding"/>
    <property type="evidence" value="ECO:0007669"/>
    <property type="project" value="UniProtKB-UniRule"/>
</dbReference>
<proteinExistence type="inferred from homology"/>
<name>A0A0X8FJK2_9LACT</name>
<comment type="similarity">
    <text evidence="5">Belongs to the NEMF family.</text>
</comment>
<dbReference type="Pfam" id="PF05670">
    <property type="entry name" value="NFACT-R_1"/>
    <property type="match status" value="1"/>
</dbReference>
<keyword evidence="3 5" id="KW-0694">RNA-binding</keyword>
<dbReference type="EMBL" id="CP014163">
    <property type="protein sequence ID" value="AMB98533.1"/>
    <property type="molecule type" value="Genomic_DNA"/>
</dbReference>
<keyword evidence="4 5" id="KW-0648">Protein biosynthesis</keyword>
<dbReference type="InterPro" id="IPR051608">
    <property type="entry name" value="RQC_Subunit_NEMF"/>
</dbReference>
<evidence type="ECO:0000256" key="5">
    <source>
        <dbReference type="HAMAP-Rule" id="MF_00844"/>
    </source>
</evidence>
<dbReference type="AlphaFoldDB" id="A0A0X8FJK2"/>
<dbReference type="GO" id="GO:0072344">
    <property type="term" value="P:rescue of stalled ribosome"/>
    <property type="evidence" value="ECO:0007669"/>
    <property type="project" value="UniProtKB-UniRule"/>
</dbReference>
<sequence>MSFDGMFTHAMVGELKATFQGARIHKIQQPYDLSIVLSIRAQRKNHKLLISAHPSFARIQVTEESYSNPQTPPNFCMVLRKYIEGAIIQDIRQYKNDRIIIFDLIHRSEVGDEAKRQLVVELMGRHSNLILVDNQEKILDTIKHVPPYQNTYRTLLPNANYILPPQGDKLNPFDFDADQIQDWPQTSQAIQSLFMGFGRDSANELLYRIQNQTKQAPAQVVQAFCQEFEPDHYQATLIVGENKVNFLACDYHTLTGERSQYETLSKLLDVYYLEKSRQDWLNQVANSLIQTVNRNLDRNRKKLANLADDEKQAQGADDFRIKGELLTAYLYQLEKGQDQVTLANFYDQDQLLTIKLDPAKTPSENAQWYFKRYNKLNDAHQYIAQQSQQAQAEIDYLESVMTAIELSDAKELEDIRAELVDQGYLRRQGKNPKKHKSQAKTIQVESVAGNTIYIGRNNQMNDQLTMRQAHKDHYWFHTKDIPGSHVILATANPSTDEIIQAAKLAAAHSKYRHSANVPVDYTQVKHVKKPNGAKPGFVNYFDQQTVFVTPDQD</sequence>
<dbReference type="PANTHER" id="PTHR15239">
    <property type="entry name" value="NUCLEAR EXPORT MEDIATOR FACTOR NEMF"/>
    <property type="match status" value="1"/>
</dbReference>
<dbReference type="GO" id="GO:1990112">
    <property type="term" value="C:RQC complex"/>
    <property type="evidence" value="ECO:0007669"/>
    <property type="project" value="TreeGrafter"/>
</dbReference>
<reference evidence="6 7" key="1">
    <citation type="journal article" date="2016" name="Genome Announc.">
        <title>Complete Genome Sequences of Aerococcus christensenii CCUG 28831T, Aerococcus sanguinicola CCUG 43001T, Aerococcus urinae CCUG 36881T, Aerococcus urinaeequi CCUG 28094T, Aerococcus urinaehominis CCUG 42038 BT, and Aerococcus viridans CCUG 4311T.</title>
        <authorList>
            <person name="Carkaci D."/>
            <person name="Dargis R."/>
            <person name="Nielsen X.C."/>
            <person name="Skovgaard O."/>
            <person name="Fuursted K."/>
            <person name="Christensen J.J."/>
        </authorList>
    </citation>
    <scope>NUCLEOTIDE SEQUENCE [LARGE SCALE GENOMIC DNA]</scope>
    <source>
        <strain evidence="6 7">CCUG42038B</strain>
    </source>
</reference>
<dbReference type="GO" id="GO:0019843">
    <property type="term" value="F:rRNA binding"/>
    <property type="evidence" value="ECO:0007669"/>
    <property type="project" value="UniProtKB-UniRule"/>
</dbReference>
<gene>
    <name evidence="5" type="primary">rqcH</name>
    <name evidence="6" type="ORF">AWM75_00350</name>
</gene>
<accession>A0A0X8FJK2</accession>
<dbReference type="FunFam" id="2.30.310.10:FF:000004">
    <property type="entry name" value="Fibronectin-binding protein A"/>
    <property type="match status" value="1"/>
</dbReference>
<dbReference type="Proteomes" id="UP000062260">
    <property type="component" value="Chromosome"/>
</dbReference>
<dbReference type="STRING" id="128944.AWM75_00350"/>
<evidence type="ECO:0000313" key="7">
    <source>
        <dbReference type="Proteomes" id="UP000062260"/>
    </source>
</evidence>
<protein>
    <recommendedName>
        <fullName evidence="5">Rqc2 homolog RqcH</fullName>
        <shortName evidence="5">RqcH</shortName>
    </recommendedName>
</protein>
<dbReference type="KEGG" id="auh:AWM75_00350"/>
<dbReference type="GO" id="GO:0000049">
    <property type="term" value="F:tRNA binding"/>
    <property type="evidence" value="ECO:0007669"/>
    <property type="project" value="UniProtKB-UniRule"/>
</dbReference>
<evidence type="ECO:0000256" key="1">
    <source>
        <dbReference type="ARBA" id="ARBA00022555"/>
    </source>
</evidence>